<organism evidence="2 3">
    <name type="scientific">Rhizobium rhizogenes</name>
    <name type="common">Agrobacterium rhizogenes</name>
    <dbReference type="NCBI Taxonomy" id="359"/>
    <lineage>
        <taxon>Bacteria</taxon>
        <taxon>Pseudomonadati</taxon>
        <taxon>Pseudomonadota</taxon>
        <taxon>Alphaproteobacteria</taxon>
        <taxon>Hyphomicrobiales</taxon>
        <taxon>Rhizobiaceae</taxon>
        <taxon>Rhizobium/Agrobacterium group</taxon>
        <taxon>Rhizobium</taxon>
    </lineage>
</organism>
<sequence>MTNTGFHRNCSLTAMVIFTVAGTTSVSFADGECGPAVGGVVTCNDTSLNPYPNGITYVLNAANWIRLERGVTVDRIDGDGNRGVTLRLLNSPSTVDLDYGTSISTSGLNSDAVFVDSDSDISIISAADINVQIPSSDTGSAAGLSGSIRSGAGHANLDIFQRENSTITATGHMGRGVYGEHWGSGDALAITKGTITTQGENGQGIFLRILGSANPGQAHIIATEGATIQTSGFAADALLASNEALGSATIESGAFVTTSGAYAYGAISKIDDAANSQDATVTINKGGRITTQGDASHAIVTRTPGTGAAIVRLAPETAITTAGSLANGIKSSSGGDVVMIQDGKSTVHVTGDQSFGVDLTAENKSEGRFDGEIRSSGQFGIGISSYSSTSTSTVVVGREATVSGGWQPGLTEIGTTSERPASGILIGSATLSKLVNTGRIEAGSDRAVVDVGRFHPANGHLDVVNQGSLTGFVVYAGVDGNQFINGENGVFSIRHFADTDVDGLRDTKRVSVSDFGSNTSIFHNQVGATVHLSSVTGETNVDAGNYYQPKSATSPLDPNIYSLNRPGVVQGQLVNLGTFQNSGSIDLTGPTTGNTLLITGNATADSGAGNGVFLSDGGHLVLNAVANGGGASREPAESYADVLVVDSTRVASGPTKIRIARRESNGSSEDGNGILLVEVRNKDASGANVFSLVGDSRVGESESIVLGAYSYGLYHNGVGSDAADGNWYLRKASLAPTVPVYESYPQVLLEMAQLPDLSNSGRNRLWINPLEQHETTGRGGNLAGIDRCYAPEDVEFGATDGTHCTARSGFWVHLEGGRGRHALASSASEADYKYESSTFQVGVDGILLEGKHGTLMAERTSGAIKVLQRLVRSEAEAVSRAKVMVQAQH</sequence>
<comment type="caution">
    <text evidence="2">The sequence shown here is derived from an EMBL/GenBank/DDBJ whole genome shotgun (WGS) entry which is preliminary data.</text>
</comment>
<evidence type="ECO:0000313" key="2">
    <source>
        <dbReference type="EMBL" id="TRB01775.1"/>
    </source>
</evidence>
<dbReference type="AlphaFoldDB" id="A0A546XM16"/>
<reference evidence="2 3" key="1">
    <citation type="journal article" date="2019" name="Appl. Microbiol. Biotechnol.">
        <title>Differential efficiency of wild type rhizogenic strains for rol gene transformation of plants.</title>
        <authorList>
            <person name="Desmet S."/>
            <person name="De Keyser E."/>
            <person name="Van Vaerenbergh J."/>
            <person name="Baeyen S."/>
            <person name="Van Huylenbroeck J."/>
            <person name="Geelen D."/>
            <person name="Dhooghe E."/>
        </authorList>
    </citation>
    <scope>NUCLEOTIDE SEQUENCE [LARGE SCALE GENOMIC DNA]</scope>
    <source>
        <strain evidence="2 3">GBBC3284</strain>
    </source>
</reference>
<gene>
    <name evidence="2" type="ORF">EXN68_09960</name>
</gene>
<evidence type="ECO:0000313" key="3">
    <source>
        <dbReference type="Proteomes" id="UP000315434"/>
    </source>
</evidence>
<dbReference type="InterPro" id="IPR012332">
    <property type="entry name" value="Autotransporter_pectin_lyase_C"/>
</dbReference>
<evidence type="ECO:0000256" key="1">
    <source>
        <dbReference type="SAM" id="SignalP"/>
    </source>
</evidence>
<dbReference type="Proteomes" id="UP000315434">
    <property type="component" value="Unassembled WGS sequence"/>
</dbReference>
<dbReference type="EMBL" id="SGNY01000002">
    <property type="protein sequence ID" value="TRB01775.1"/>
    <property type="molecule type" value="Genomic_DNA"/>
</dbReference>
<feature type="chain" id="PRO_5021820031" evidence="1">
    <location>
        <begin position="30"/>
        <end position="889"/>
    </location>
</feature>
<keyword evidence="1" id="KW-0732">Signal</keyword>
<dbReference type="RefSeq" id="WP_142840633.1">
    <property type="nucleotide sequence ID" value="NZ_SGNY01000002.1"/>
</dbReference>
<accession>A0A546XM16</accession>
<dbReference type="Gene3D" id="2.160.20.20">
    <property type="match status" value="1"/>
</dbReference>
<protein>
    <submittedName>
        <fullName evidence="2">Uncharacterized protein</fullName>
    </submittedName>
</protein>
<dbReference type="OrthoDB" id="6053567at2"/>
<proteinExistence type="predicted"/>
<name>A0A546XM16_RHIRH</name>
<feature type="signal peptide" evidence="1">
    <location>
        <begin position="1"/>
        <end position="29"/>
    </location>
</feature>